<accession>A0A0D5NIT7</accession>
<dbReference type="InterPro" id="IPR039430">
    <property type="entry name" value="Thymidylate_kin-like_dom"/>
</dbReference>
<dbReference type="EMBL" id="CP011058">
    <property type="protein sequence ID" value="AJY74902.1"/>
    <property type="molecule type" value="Genomic_DNA"/>
</dbReference>
<evidence type="ECO:0000256" key="2">
    <source>
        <dbReference type="ARBA" id="ARBA00012980"/>
    </source>
</evidence>
<evidence type="ECO:0000256" key="5">
    <source>
        <dbReference type="ARBA" id="ARBA00022727"/>
    </source>
</evidence>
<gene>
    <name evidence="11" type="primary">tmk</name>
    <name evidence="13" type="ORF">VN24_10275</name>
</gene>
<dbReference type="Pfam" id="PF02223">
    <property type="entry name" value="Thymidylate_kin"/>
    <property type="match status" value="1"/>
</dbReference>
<evidence type="ECO:0000256" key="4">
    <source>
        <dbReference type="ARBA" id="ARBA00022679"/>
    </source>
</evidence>
<dbReference type="PATRIC" id="fig|1126833.4.peg.2263"/>
<dbReference type="GO" id="GO:0006233">
    <property type="term" value="P:dTDP biosynthetic process"/>
    <property type="evidence" value="ECO:0007669"/>
    <property type="project" value="InterPro"/>
</dbReference>
<dbReference type="Proteomes" id="UP000032633">
    <property type="component" value="Chromosome"/>
</dbReference>
<dbReference type="EC" id="2.7.4.9" evidence="2 11"/>
<dbReference type="HAMAP" id="MF_00165">
    <property type="entry name" value="Thymidylate_kinase"/>
    <property type="match status" value="1"/>
</dbReference>
<dbReference type="GO" id="GO:0006235">
    <property type="term" value="P:dTTP biosynthetic process"/>
    <property type="evidence" value="ECO:0007669"/>
    <property type="project" value="UniProtKB-UniRule"/>
</dbReference>
<evidence type="ECO:0000256" key="8">
    <source>
        <dbReference type="ARBA" id="ARBA00022840"/>
    </source>
</evidence>
<dbReference type="AlphaFoldDB" id="A0A0D5NIT7"/>
<evidence type="ECO:0000259" key="12">
    <source>
        <dbReference type="Pfam" id="PF02223"/>
    </source>
</evidence>
<evidence type="ECO:0000256" key="9">
    <source>
        <dbReference type="ARBA" id="ARBA00048743"/>
    </source>
</evidence>
<dbReference type="FunFam" id="3.40.50.300:FF:000225">
    <property type="entry name" value="Thymidylate kinase"/>
    <property type="match status" value="1"/>
</dbReference>
<dbReference type="GO" id="GO:0004798">
    <property type="term" value="F:dTMP kinase activity"/>
    <property type="evidence" value="ECO:0007669"/>
    <property type="project" value="UniProtKB-UniRule"/>
</dbReference>
<comment type="catalytic activity">
    <reaction evidence="9 11">
        <text>dTMP + ATP = dTDP + ADP</text>
        <dbReference type="Rhea" id="RHEA:13517"/>
        <dbReference type="ChEBI" id="CHEBI:30616"/>
        <dbReference type="ChEBI" id="CHEBI:58369"/>
        <dbReference type="ChEBI" id="CHEBI:63528"/>
        <dbReference type="ChEBI" id="CHEBI:456216"/>
        <dbReference type="EC" id="2.7.4.9"/>
    </reaction>
</comment>
<reference evidence="13 14" key="1">
    <citation type="journal article" date="2015" name="J. Biotechnol.">
        <title>Complete genome sequence of Paenibacillus beijingensis 7188(T) (=DSM 24997(T)), a novel rhizobacterium from jujube garden soil.</title>
        <authorList>
            <person name="Kwak Y."/>
            <person name="Shin J.H."/>
        </authorList>
    </citation>
    <scope>NUCLEOTIDE SEQUENCE [LARGE SCALE GENOMIC DNA]</scope>
    <source>
        <strain evidence="13 14">DSM 24997</strain>
    </source>
</reference>
<dbReference type="InterPro" id="IPR027417">
    <property type="entry name" value="P-loop_NTPase"/>
</dbReference>
<evidence type="ECO:0000256" key="7">
    <source>
        <dbReference type="ARBA" id="ARBA00022777"/>
    </source>
</evidence>
<reference evidence="14" key="2">
    <citation type="submission" date="2015-03" db="EMBL/GenBank/DDBJ databases">
        <title>Genome sequence of Paenibacillus beijingensis strain DSM 24997T.</title>
        <authorList>
            <person name="Kwak Y."/>
            <person name="Shin J.-H."/>
        </authorList>
    </citation>
    <scope>NUCLEOTIDE SEQUENCE [LARGE SCALE GENOMIC DNA]</scope>
    <source>
        <strain evidence="14">DSM 24997</strain>
    </source>
</reference>
<dbReference type="NCBIfam" id="TIGR00041">
    <property type="entry name" value="DTMP_kinase"/>
    <property type="match status" value="1"/>
</dbReference>
<dbReference type="STRING" id="1126833.VN24_10275"/>
<dbReference type="GO" id="GO:0006227">
    <property type="term" value="P:dUDP biosynthetic process"/>
    <property type="evidence" value="ECO:0007669"/>
    <property type="project" value="TreeGrafter"/>
</dbReference>
<comment type="function">
    <text evidence="10 11">Phosphorylation of dTMP to form dTDP in both de novo and salvage pathways of dTTP synthesis.</text>
</comment>
<feature type="binding site" evidence="11">
    <location>
        <begin position="21"/>
        <end position="28"/>
    </location>
    <ligand>
        <name>ATP</name>
        <dbReference type="ChEBI" id="CHEBI:30616"/>
    </ligand>
</feature>
<dbReference type="SUPFAM" id="SSF52540">
    <property type="entry name" value="P-loop containing nucleoside triphosphate hydrolases"/>
    <property type="match status" value="1"/>
</dbReference>
<organism evidence="13 14">
    <name type="scientific">Paenibacillus beijingensis</name>
    <dbReference type="NCBI Taxonomy" id="1126833"/>
    <lineage>
        <taxon>Bacteria</taxon>
        <taxon>Bacillati</taxon>
        <taxon>Bacillota</taxon>
        <taxon>Bacilli</taxon>
        <taxon>Bacillales</taxon>
        <taxon>Paenibacillaceae</taxon>
        <taxon>Paenibacillus</taxon>
    </lineage>
</organism>
<evidence type="ECO:0000256" key="1">
    <source>
        <dbReference type="ARBA" id="ARBA00009776"/>
    </source>
</evidence>
<keyword evidence="4 11" id="KW-0808">Transferase</keyword>
<dbReference type="PANTHER" id="PTHR10344:SF4">
    <property type="entry name" value="UMP-CMP KINASE 2, MITOCHONDRIAL"/>
    <property type="match status" value="1"/>
</dbReference>
<evidence type="ECO:0000256" key="10">
    <source>
        <dbReference type="ARBA" id="ARBA00057735"/>
    </source>
</evidence>
<keyword evidence="6 11" id="KW-0547">Nucleotide-binding</keyword>
<keyword evidence="7 11" id="KW-0418">Kinase</keyword>
<dbReference type="InterPro" id="IPR018094">
    <property type="entry name" value="Thymidylate_kinase"/>
</dbReference>
<dbReference type="Gene3D" id="3.40.50.300">
    <property type="entry name" value="P-loop containing nucleotide triphosphate hydrolases"/>
    <property type="match status" value="1"/>
</dbReference>
<dbReference type="InterPro" id="IPR018095">
    <property type="entry name" value="Thymidylate_kin_CS"/>
</dbReference>
<name>A0A0D5NIT7_9BACL</name>
<keyword evidence="5 11" id="KW-0545">Nucleotide biosynthesis</keyword>
<proteinExistence type="inferred from homology"/>
<evidence type="ECO:0000256" key="3">
    <source>
        <dbReference type="ARBA" id="ARBA00017144"/>
    </source>
</evidence>
<dbReference type="GO" id="GO:0005524">
    <property type="term" value="F:ATP binding"/>
    <property type="evidence" value="ECO:0007669"/>
    <property type="project" value="UniProtKB-UniRule"/>
</dbReference>
<keyword evidence="14" id="KW-1185">Reference proteome</keyword>
<sequence>MNNGGKERPALNNGMLITIEGGEGAGKSSIIQALAAYLASKGVTAVTTREPGGIPIAEQIRNVILDPAHVGMDARTEALLYAAARRQHLVEKVIPALKEGRWVLCDRFIDSSLAYQGYARGLGMEEIMAINSFAIAETMPDLTLYLDVSPQTGLKRIAEAGVREVNRLDLETMTFHERVREGYRQLVRKFPQRIVQVDAEGAPEHVLNEATRAIERRFEGIFAAGVKKI</sequence>
<dbReference type="HOGENOM" id="CLU_049131_0_2_9"/>
<dbReference type="GO" id="GO:0005829">
    <property type="term" value="C:cytosol"/>
    <property type="evidence" value="ECO:0007669"/>
    <property type="project" value="TreeGrafter"/>
</dbReference>
<evidence type="ECO:0000256" key="6">
    <source>
        <dbReference type="ARBA" id="ARBA00022741"/>
    </source>
</evidence>
<feature type="domain" description="Thymidylate kinase-like" evidence="12">
    <location>
        <begin position="19"/>
        <end position="208"/>
    </location>
</feature>
<evidence type="ECO:0000256" key="11">
    <source>
        <dbReference type="HAMAP-Rule" id="MF_00165"/>
    </source>
</evidence>
<dbReference type="CDD" id="cd01672">
    <property type="entry name" value="TMPK"/>
    <property type="match status" value="1"/>
</dbReference>
<comment type="similarity">
    <text evidence="1 11">Belongs to the thymidylate kinase family.</text>
</comment>
<evidence type="ECO:0000313" key="14">
    <source>
        <dbReference type="Proteomes" id="UP000032633"/>
    </source>
</evidence>
<dbReference type="PANTHER" id="PTHR10344">
    <property type="entry name" value="THYMIDYLATE KINASE"/>
    <property type="match status" value="1"/>
</dbReference>
<dbReference type="PROSITE" id="PS01331">
    <property type="entry name" value="THYMIDYLATE_KINASE"/>
    <property type="match status" value="1"/>
</dbReference>
<dbReference type="KEGG" id="pbj:VN24_10275"/>
<evidence type="ECO:0000313" key="13">
    <source>
        <dbReference type="EMBL" id="AJY74902.1"/>
    </source>
</evidence>
<keyword evidence="8 11" id="KW-0067">ATP-binding</keyword>
<protein>
    <recommendedName>
        <fullName evidence="3 11">Thymidylate kinase</fullName>
        <ecNumber evidence="2 11">2.7.4.9</ecNumber>
    </recommendedName>
    <alternativeName>
        <fullName evidence="11">dTMP kinase</fullName>
    </alternativeName>
</protein>
<dbReference type="OrthoDB" id="9774907at2"/>